<dbReference type="Proteomes" id="UP000182858">
    <property type="component" value="Chromosome I"/>
</dbReference>
<comment type="similarity">
    <text evidence="3">Belongs to the ATPase gamma chain family.</text>
</comment>
<evidence type="ECO:0000256" key="1">
    <source>
        <dbReference type="ARBA" id="ARBA00003456"/>
    </source>
</evidence>
<keyword evidence="12" id="KW-1185">Reference proteome</keyword>
<keyword evidence="4" id="KW-0813">Transport</keyword>
<evidence type="ECO:0000256" key="5">
    <source>
        <dbReference type="ARBA" id="ARBA00022781"/>
    </source>
</evidence>
<evidence type="ECO:0000313" key="10">
    <source>
        <dbReference type="EMBL" id="SDE97495.1"/>
    </source>
</evidence>
<dbReference type="GeneID" id="78553072"/>
<dbReference type="GO" id="GO:0046933">
    <property type="term" value="F:proton-transporting ATP synthase activity, rotational mechanism"/>
    <property type="evidence" value="ECO:0007669"/>
    <property type="project" value="InterPro"/>
</dbReference>
<evidence type="ECO:0000256" key="4">
    <source>
        <dbReference type="ARBA" id="ARBA00022448"/>
    </source>
</evidence>
<reference evidence="11 13" key="2">
    <citation type="submission" date="2019-06" db="EMBL/GenBank/DDBJ databases">
        <title>Pseudomonas bimorpha sp. nov. isolated from bovine raw milk and skim milk concentrate.</title>
        <authorList>
            <person name="Hofmann K."/>
            <person name="Huptas C."/>
            <person name="Doll E."/>
            <person name="Scherer S."/>
            <person name="Wenning M."/>
        </authorList>
    </citation>
    <scope>NUCLEOTIDE SEQUENCE [LARGE SCALE GENOMIC DNA]</scope>
    <source>
        <strain evidence="11 13">DSM 17835</strain>
    </source>
</reference>
<evidence type="ECO:0000313" key="11">
    <source>
        <dbReference type="EMBL" id="TWS07374.1"/>
    </source>
</evidence>
<dbReference type="NCBIfam" id="TIGR03323">
    <property type="entry name" value="alt_F1F0_F1_gam"/>
    <property type="match status" value="1"/>
</dbReference>
<keyword evidence="6" id="KW-0406">Ion transport</keyword>
<keyword evidence="9" id="KW-0066">ATP synthesis</keyword>
<dbReference type="InterPro" id="IPR035968">
    <property type="entry name" value="ATP_synth_F1_ATPase_gsu"/>
</dbReference>
<organism evidence="11 13">
    <name type="scientific">Pseudomonas extremaustralis</name>
    <dbReference type="NCBI Taxonomy" id="359110"/>
    <lineage>
        <taxon>Bacteria</taxon>
        <taxon>Pseudomonadati</taxon>
        <taxon>Pseudomonadota</taxon>
        <taxon>Gammaproteobacteria</taxon>
        <taxon>Pseudomonadales</taxon>
        <taxon>Pseudomonadaceae</taxon>
        <taxon>Pseudomonas</taxon>
    </lineage>
</organism>
<dbReference type="EMBL" id="LT629689">
    <property type="protein sequence ID" value="SDE97495.1"/>
    <property type="molecule type" value="Genomic_DNA"/>
</dbReference>
<dbReference type="OrthoDB" id="9812769at2"/>
<dbReference type="Gene3D" id="1.10.287.80">
    <property type="entry name" value="ATP synthase, gamma subunit, helix hairpin domain"/>
    <property type="match status" value="1"/>
</dbReference>
<gene>
    <name evidence="11" type="ORF">FIV36_01115</name>
    <name evidence="10" type="ORF">SAMN05216591_1579</name>
</gene>
<dbReference type="RefSeq" id="WP_010562888.1">
    <property type="nucleotide sequence ID" value="NZ_LT629689.1"/>
</dbReference>
<comment type="function">
    <text evidence="1">Produces ATP from ADP in the presence of a proton gradient across the membrane. The gamma chain is believed to be important in regulating ATPase activity and the flow of protons through the CF(0) complex.</text>
</comment>
<name>A0A5C5QQT9_9PSED</name>
<proteinExistence type="inferred from homology"/>
<dbReference type="PRINTS" id="PR00126">
    <property type="entry name" value="ATPASEGAMMA"/>
</dbReference>
<keyword evidence="8" id="KW-0139">CF(1)</keyword>
<dbReference type="Gene3D" id="3.40.1380.10">
    <property type="match status" value="1"/>
</dbReference>
<evidence type="ECO:0000256" key="3">
    <source>
        <dbReference type="ARBA" id="ARBA00007681"/>
    </source>
</evidence>
<evidence type="ECO:0000313" key="13">
    <source>
        <dbReference type="Proteomes" id="UP000317951"/>
    </source>
</evidence>
<evidence type="ECO:0000256" key="6">
    <source>
        <dbReference type="ARBA" id="ARBA00023065"/>
    </source>
</evidence>
<dbReference type="InterPro" id="IPR000131">
    <property type="entry name" value="ATP_synth_F1_gsu"/>
</dbReference>
<evidence type="ECO:0000256" key="2">
    <source>
        <dbReference type="ARBA" id="ARBA00004170"/>
    </source>
</evidence>
<accession>A0A5C5QQT9</accession>
<dbReference type="CDD" id="cd12151">
    <property type="entry name" value="F1-ATPase_gamma"/>
    <property type="match status" value="1"/>
</dbReference>
<sequence>MAATITALRRQISSASDLKSVVRVMKASAASAIGQYERSVAALADYARTVELGLSVCLRAVDPAGIHARAPHAGDKARTVHAVIFGSDQGLVGRFNDEVVDYAIAQFASLPVKVWAVGERVHERLLDAGRTPEGVFAVPGSVEQITQLVGQVLQSVPMADSADAGRSQNATLILFYNRPSANSYNPVSQRLLPLDEQWQQTLALQPWPSPQLPEVLSANTQTLRAFIHEHLFVSLFRASAESLASENASRLAAMQRADRNIGELLQDLDATYHRLRQAGIDEELFDVISGFDALAPNSEAGPQG</sequence>
<evidence type="ECO:0000256" key="7">
    <source>
        <dbReference type="ARBA" id="ARBA00023136"/>
    </source>
</evidence>
<dbReference type="EMBL" id="VFET01000001">
    <property type="protein sequence ID" value="TWS07374.1"/>
    <property type="molecule type" value="Genomic_DNA"/>
</dbReference>
<comment type="subcellular location">
    <subcellularLocation>
        <location evidence="2">Membrane</location>
        <topology evidence="2">Peripheral membrane protein</topology>
    </subcellularLocation>
</comment>
<dbReference type="PANTHER" id="PTHR11693">
    <property type="entry name" value="ATP SYNTHASE GAMMA CHAIN"/>
    <property type="match status" value="1"/>
</dbReference>
<evidence type="ECO:0000256" key="9">
    <source>
        <dbReference type="ARBA" id="ARBA00023310"/>
    </source>
</evidence>
<evidence type="ECO:0000313" key="12">
    <source>
        <dbReference type="Proteomes" id="UP000182858"/>
    </source>
</evidence>
<evidence type="ECO:0000256" key="8">
    <source>
        <dbReference type="ARBA" id="ARBA00023196"/>
    </source>
</evidence>
<dbReference type="GO" id="GO:0045259">
    <property type="term" value="C:proton-transporting ATP synthase complex"/>
    <property type="evidence" value="ECO:0007669"/>
    <property type="project" value="UniProtKB-KW"/>
</dbReference>
<dbReference type="AlphaFoldDB" id="A0A5C5QQT9"/>
<protein>
    <submittedName>
        <fullName evidence="10">F-type H+-transporting ATPase subunit gamma</fullName>
    </submittedName>
    <submittedName>
        <fullName evidence="11">F0F1 ATP synthase subunit gamma</fullName>
    </submittedName>
</protein>
<dbReference type="Proteomes" id="UP000317951">
    <property type="component" value="Unassembled WGS sequence"/>
</dbReference>
<keyword evidence="7" id="KW-0472">Membrane</keyword>
<dbReference type="Pfam" id="PF00231">
    <property type="entry name" value="ATP-synt"/>
    <property type="match status" value="1"/>
</dbReference>
<dbReference type="PANTHER" id="PTHR11693:SF22">
    <property type="entry name" value="ATP SYNTHASE SUBUNIT GAMMA, MITOCHONDRIAL"/>
    <property type="match status" value="1"/>
</dbReference>
<reference evidence="10 12" key="1">
    <citation type="submission" date="2016-10" db="EMBL/GenBank/DDBJ databases">
        <authorList>
            <person name="Varghese N."/>
            <person name="Submissions S."/>
        </authorList>
    </citation>
    <scope>NUCLEOTIDE SEQUENCE [LARGE SCALE GENOMIC DNA]</scope>
    <source>
        <strain evidence="10 12">DSM 17835</strain>
    </source>
</reference>
<keyword evidence="5" id="KW-0375">Hydrogen ion transport</keyword>
<dbReference type="SUPFAM" id="SSF52943">
    <property type="entry name" value="ATP synthase (F1-ATPase), gamma subunit"/>
    <property type="match status" value="1"/>
</dbReference>
<dbReference type="InterPro" id="IPR017709">
    <property type="entry name" value="Alt_ATP_synth_F1_gsu"/>
</dbReference>